<evidence type="ECO:0000313" key="2">
    <source>
        <dbReference type="Proteomes" id="UP000002316"/>
    </source>
</evidence>
<reference evidence="2" key="1">
    <citation type="journal article" date="2010" name="PLoS Negl. Trop. Dis.">
        <title>The genome sequence of Trypanosoma brucei gambiense, causative agent of chronic human african trypanosomiasis.</title>
        <authorList>
            <person name="Jackson A.P."/>
            <person name="Sanders M."/>
            <person name="Berry A."/>
            <person name="McQuillan J."/>
            <person name="Aslett M.A."/>
            <person name="Quail M.A."/>
            <person name="Chukualim B."/>
            <person name="Capewell P."/>
            <person name="MacLeod A."/>
            <person name="Melville S.E."/>
            <person name="Gibson W."/>
            <person name="Barry J.D."/>
            <person name="Berriman M."/>
            <person name="Hertz-Fowler C."/>
        </authorList>
    </citation>
    <scope>NUCLEOTIDE SEQUENCE [LARGE SCALE GENOMIC DNA]</scope>
    <source>
        <strain evidence="2">MHOM/CI/86/DAL972</strain>
    </source>
</reference>
<dbReference type="KEGG" id="tbg:TbgDal_II880"/>
<accession>C9ZJ07</accession>
<dbReference type="RefSeq" id="XP_011771671.1">
    <property type="nucleotide sequence ID" value="XM_011773369.1"/>
</dbReference>
<proteinExistence type="predicted"/>
<dbReference type="Proteomes" id="UP000002316">
    <property type="component" value="Chromosome 2"/>
</dbReference>
<dbReference type="EMBL" id="FN554965">
    <property type="protein sequence ID" value="CBH09365.1"/>
    <property type="molecule type" value="Genomic_DNA"/>
</dbReference>
<dbReference type="GeneID" id="23858854"/>
<gene>
    <name evidence="1" type="ORF">TbgDal_II880</name>
</gene>
<sequence>MNSNKCNIQLLDEYNPSFMYTHAYICAVNMWLLLRRGCGHETKYCPNNCQGYDMKVSPIHPSSIYIHMHLNKKKKRTNKKETTTFSSSPYPSLFPFFSLSIKTTITTRKISLLIWLLT</sequence>
<name>C9ZJ07_TRYB9</name>
<organism evidence="1 2">
    <name type="scientific">Trypanosoma brucei gambiense (strain MHOM/CI/86/DAL972)</name>
    <dbReference type="NCBI Taxonomy" id="679716"/>
    <lineage>
        <taxon>Eukaryota</taxon>
        <taxon>Discoba</taxon>
        <taxon>Euglenozoa</taxon>
        <taxon>Kinetoplastea</taxon>
        <taxon>Metakinetoplastina</taxon>
        <taxon>Trypanosomatida</taxon>
        <taxon>Trypanosomatidae</taxon>
        <taxon>Trypanosoma</taxon>
    </lineage>
</organism>
<protein>
    <submittedName>
        <fullName evidence="1">Uncharacterized protein</fullName>
    </submittedName>
</protein>
<evidence type="ECO:0000313" key="1">
    <source>
        <dbReference type="EMBL" id="CBH09365.1"/>
    </source>
</evidence>
<dbReference type="AlphaFoldDB" id="C9ZJ07"/>